<keyword evidence="15" id="KW-0699">rRNA-binding</keyword>
<dbReference type="GO" id="GO:0006397">
    <property type="term" value="P:mRNA processing"/>
    <property type="evidence" value="ECO:0007669"/>
    <property type="project" value="UniProtKB-UniRule"/>
</dbReference>
<dbReference type="SMART" id="SM00358">
    <property type="entry name" value="DSRM"/>
    <property type="match status" value="1"/>
</dbReference>
<feature type="binding site" evidence="15">
    <location>
        <position position="125"/>
    </location>
    <ligand>
        <name>Mg(2+)</name>
        <dbReference type="ChEBI" id="CHEBI:18420"/>
    </ligand>
</feature>
<evidence type="ECO:0000256" key="15">
    <source>
        <dbReference type="HAMAP-Rule" id="MF_00104"/>
    </source>
</evidence>
<feature type="binding site" evidence="15">
    <location>
        <position position="122"/>
    </location>
    <ligand>
        <name>Mg(2+)</name>
        <dbReference type="ChEBI" id="CHEBI:18420"/>
    </ligand>
</feature>
<dbReference type="InterPro" id="IPR036389">
    <property type="entry name" value="RNase_III_sf"/>
</dbReference>
<dbReference type="InterPro" id="IPR014720">
    <property type="entry name" value="dsRBD_dom"/>
</dbReference>
<evidence type="ECO:0000256" key="8">
    <source>
        <dbReference type="ARBA" id="ARBA00022694"/>
    </source>
</evidence>
<keyword evidence="6 15" id="KW-0698">rRNA processing</keyword>
<comment type="function">
    <text evidence="15">Digests double-stranded RNA. Involved in the processing of primary rRNA transcript to yield the immediate precursors to the large and small rRNAs (23S and 16S). Processes some mRNAs, and tRNAs when they are encoded in the rRNA operon. Processes pre-crRNA and tracrRNA of type II CRISPR loci if present in the organism.</text>
</comment>
<keyword evidence="11 15" id="KW-0255">Endonuclease</keyword>
<evidence type="ECO:0000256" key="4">
    <source>
        <dbReference type="ARBA" id="ARBA00011738"/>
    </source>
</evidence>
<feature type="domain" description="DRBM" evidence="16">
    <location>
        <begin position="160"/>
        <end position="229"/>
    </location>
</feature>
<feature type="domain" description="RNase III" evidence="17">
    <location>
        <begin position="7"/>
        <end position="136"/>
    </location>
</feature>
<evidence type="ECO:0000256" key="14">
    <source>
        <dbReference type="ARBA" id="ARBA00022884"/>
    </source>
</evidence>
<keyword evidence="8 15" id="KW-0819">tRNA processing</keyword>
<evidence type="ECO:0000256" key="13">
    <source>
        <dbReference type="ARBA" id="ARBA00022842"/>
    </source>
</evidence>
<evidence type="ECO:0000259" key="16">
    <source>
        <dbReference type="PROSITE" id="PS50137"/>
    </source>
</evidence>
<dbReference type="GO" id="GO:0004525">
    <property type="term" value="F:ribonuclease III activity"/>
    <property type="evidence" value="ECO:0007669"/>
    <property type="project" value="UniProtKB-UniRule"/>
</dbReference>
<dbReference type="CDD" id="cd00593">
    <property type="entry name" value="RIBOc"/>
    <property type="match status" value="1"/>
</dbReference>
<evidence type="ECO:0000256" key="3">
    <source>
        <dbReference type="ARBA" id="ARBA00010183"/>
    </source>
</evidence>
<dbReference type="InterPro" id="IPR000999">
    <property type="entry name" value="RNase_III_dom"/>
</dbReference>
<evidence type="ECO:0000313" key="19">
    <source>
        <dbReference type="Proteomes" id="UP000182624"/>
    </source>
</evidence>
<dbReference type="PANTHER" id="PTHR11207">
    <property type="entry name" value="RIBONUCLEASE III"/>
    <property type="match status" value="1"/>
</dbReference>
<feature type="active site" evidence="15">
    <location>
        <position position="53"/>
    </location>
</feature>
<keyword evidence="10 15" id="KW-0479">Metal-binding</keyword>
<keyword evidence="19" id="KW-1185">Reference proteome</keyword>
<dbReference type="InterPro" id="IPR011907">
    <property type="entry name" value="RNase_III"/>
</dbReference>
<gene>
    <name evidence="15" type="primary">rnc</name>
    <name evidence="18" type="ORF">SAMN04487928_11112</name>
</gene>
<comment type="subunit">
    <text evidence="4 15">Homodimer.</text>
</comment>
<dbReference type="Gene3D" id="1.10.1520.10">
    <property type="entry name" value="Ribonuclease III domain"/>
    <property type="match status" value="1"/>
</dbReference>
<dbReference type="SUPFAM" id="SSF54768">
    <property type="entry name" value="dsRNA-binding domain-like"/>
    <property type="match status" value="1"/>
</dbReference>
<dbReference type="NCBIfam" id="TIGR02191">
    <property type="entry name" value="RNaseIII"/>
    <property type="match status" value="1"/>
</dbReference>
<comment type="similarity">
    <text evidence="3">Belongs to the ribonuclease III family.</text>
</comment>
<name>A0A1I5U201_9FIRM</name>
<dbReference type="EC" id="3.1.26.3" evidence="15"/>
<dbReference type="SMART" id="SM00535">
    <property type="entry name" value="RIBOc"/>
    <property type="match status" value="1"/>
</dbReference>
<keyword evidence="12 15" id="KW-0378">Hydrolase</keyword>
<dbReference type="CDD" id="cd10845">
    <property type="entry name" value="DSRM_RNAse_III_family"/>
    <property type="match status" value="1"/>
</dbReference>
<keyword evidence="13 15" id="KW-0460">Magnesium</keyword>
<dbReference type="FunFam" id="3.30.160.20:FF:000003">
    <property type="entry name" value="Ribonuclease 3"/>
    <property type="match status" value="1"/>
</dbReference>
<evidence type="ECO:0000256" key="1">
    <source>
        <dbReference type="ARBA" id="ARBA00000109"/>
    </source>
</evidence>
<dbReference type="GO" id="GO:0008033">
    <property type="term" value="P:tRNA processing"/>
    <property type="evidence" value="ECO:0007669"/>
    <property type="project" value="UniProtKB-KW"/>
</dbReference>
<accession>A0A1I5U201</accession>
<dbReference type="GO" id="GO:0019843">
    <property type="term" value="F:rRNA binding"/>
    <property type="evidence" value="ECO:0007669"/>
    <property type="project" value="UniProtKB-KW"/>
</dbReference>
<feature type="binding site" evidence="15">
    <location>
        <position position="49"/>
    </location>
    <ligand>
        <name>Mg(2+)</name>
        <dbReference type="ChEBI" id="CHEBI:18420"/>
    </ligand>
</feature>
<dbReference type="PROSITE" id="PS50142">
    <property type="entry name" value="RNASE_3_2"/>
    <property type="match status" value="1"/>
</dbReference>
<comment type="subcellular location">
    <subcellularLocation>
        <location evidence="2 15">Cytoplasm</location>
    </subcellularLocation>
</comment>
<organism evidence="18 19">
    <name type="scientific">Butyrivibrio proteoclasticus</name>
    <dbReference type="NCBI Taxonomy" id="43305"/>
    <lineage>
        <taxon>Bacteria</taxon>
        <taxon>Bacillati</taxon>
        <taxon>Bacillota</taxon>
        <taxon>Clostridia</taxon>
        <taxon>Lachnospirales</taxon>
        <taxon>Lachnospiraceae</taxon>
        <taxon>Butyrivibrio</taxon>
    </lineage>
</organism>
<dbReference type="Pfam" id="PF00035">
    <property type="entry name" value="dsrm"/>
    <property type="match status" value="1"/>
</dbReference>
<dbReference type="FunFam" id="1.10.1520.10:FF:000001">
    <property type="entry name" value="Ribonuclease 3"/>
    <property type="match status" value="1"/>
</dbReference>
<dbReference type="GO" id="GO:0046872">
    <property type="term" value="F:metal ion binding"/>
    <property type="evidence" value="ECO:0007669"/>
    <property type="project" value="UniProtKB-KW"/>
</dbReference>
<dbReference type="RefSeq" id="WP_074887171.1">
    <property type="nucleotide sequence ID" value="NZ_FOXO01000011.1"/>
</dbReference>
<dbReference type="PROSITE" id="PS50137">
    <property type="entry name" value="DS_RBD"/>
    <property type="match status" value="1"/>
</dbReference>
<keyword evidence="5 15" id="KW-0963">Cytoplasm</keyword>
<proteinExistence type="inferred from homology"/>
<keyword evidence="7 15" id="KW-0507">mRNA processing</keyword>
<dbReference type="SUPFAM" id="SSF69065">
    <property type="entry name" value="RNase III domain-like"/>
    <property type="match status" value="1"/>
</dbReference>
<evidence type="ECO:0000256" key="9">
    <source>
        <dbReference type="ARBA" id="ARBA00022722"/>
    </source>
</evidence>
<dbReference type="Gene3D" id="3.30.160.20">
    <property type="match status" value="1"/>
</dbReference>
<evidence type="ECO:0000256" key="7">
    <source>
        <dbReference type="ARBA" id="ARBA00022664"/>
    </source>
</evidence>
<evidence type="ECO:0000256" key="10">
    <source>
        <dbReference type="ARBA" id="ARBA00022723"/>
    </source>
</evidence>
<sequence>MLSESDISKFENTIGYTFEDKSLLIQAFTHSSFVNEQKINKKPDYERLEFLGDAVLEMLSSEYLFKKYPDKKEGEMSKIRASLVCEPALAFDAEKLDIRHYMQLGKGEEATGGRNKESIIADMVEAVIGALFLDGGIEESKKFIYKYVLTNEESMQMFSDSKSILQEIVQGQNMGQIRYEICGERGPEHDKIFDVCVFVGDKNFGEGSGKTKKAAEQKAAYKAILELKKIK</sequence>
<evidence type="ECO:0000256" key="6">
    <source>
        <dbReference type="ARBA" id="ARBA00022552"/>
    </source>
</evidence>
<keyword evidence="14 15" id="KW-0694">RNA-binding</keyword>
<evidence type="ECO:0000313" key="18">
    <source>
        <dbReference type="EMBL" id="SFP89299.1"/>
    </source>
</evidence>
<reference evidence="19" key="1">
    <citation type="submission" date="2016-10" db="EMBL/GenBank/DDBJ databases">
        <authorList>
            <person name="Varghese N."/>
            <person name="Submissions S."/>
        </authorList>
    </citation>
    <scope>NUCLEOTIDE SEQUENCE [LARGE SCALE GENOMIC DNA]</scope>
    <source>
        <strain evidence="19">P18</strain>
    </source>
</reference>
<evidence type="ECO:0000256" key="11">
    <source>
        <dbReference type="ARBA" id="ARBA00022759"/>
    </source>
</evidence>
<evidence type="ECO:0000256" key="5">
    <source>
        <dbReference type="ARBA" id="ARBA00022490"/>
    </source>
</evidence>
<protein>
    <recommendedName>
        <fullName evidence="15">Ribonuclease 3</fullName>
        <ecNumber evidence="15">3.1.26.3</ecNumber>
    </recommendedName>
    <alternativeName>
        <fullName evidence="15">Ribonuclease III</fullName>
        <shortName evidence="15">RNase III</shortName>
    </alternativeName>
</protein>
<keyword evidence="9 15" id="KW-0540">Nuclease</keyword>
<dbReference type="Proteomes" id="UP000182624">
    <property type="component" value="Unassembled WGS sequence"/>
</dbReference>
<dbReference type="PANTHER" id="PTHR11207:SF0">
    <property type="entry name" value="RIBONUCLEASE 3"/>
    <property type="match status" value="1"/>
</dbReference>
<dbReference type="AlphaFoldDB" id="A0A1I5U201"/>
<dbReference type="GO" id="GO:0003725">
    <property type="term" value="F:double-stranded RNA binding"/>
    <property type="evidence" value="ECO:0007669"/>
    <property type="project" value="TreeGrafter"/>
</dbReference>
<dbReference type="GO" id="GO:0005737">
    <property type="term" value="C:cytoplasm"/>
    <property type="evidence" value="ECO:0007669"/>
    <property type="project" value="UniProtKB-SubCell"/>
</dbReference>
<dbReference type="GO" id="GO:0006364">
    <property type="term" value="P:rRNA processing"/>
    <property type="evidence" value="ECO:0007669"/>
    <property type="project" value="UniProtKB-UniRule"/>
</dbReference>
<dbReference type="EMBL" id="FOXO01000011">
    <property type="protein sequence ID" value="SFP89299.1"/>
    <property type="molecule type" value="Genomic_DNA"/>
</dbReference>
<dbReference type="Pfam" id="PF14622">
    <property type="entry name" value="Ribonucleas_3_3"/>
    <property type="match status" value="1"/>
</dbReference>
<evidence type="ECO:0000259" key="17">
    <source>
        <dbReference type="PROSITE" id="PS50142"/>
    </source>
</evidence>
<dbReference type="PROSITE" id="PS00517">
    <property type="entry name" value="RNASE_3_1"/>
    <property type="match status" value="1"/>
</dbReference>
<feature type="active site" evidence="15">
    <location>
        <position position="125"/>
    </location>
</feature>
<evidence type="ECO:0000256" key="12">
    <source>
        <dbReference type="ARBA" id="ARBA00022801"/>
    </source>
</evidence>
<dbReference type="GO" id="GO:0010468">
    <property type="term" value="P:regulation of gene expression"/>
    <property type="evidence" value="ECO:0007669"/>
    <property type="project" value="TreeGrafter"/>
</dbReference>
<evidence type="ECO:0000256" key="2">
    <source>
        <dbReference type="ARBA" id="ARBA00004496"/>
    </source>
</evidence>
<comment type="catalytic activity">
    <reaction evidence="1 15">
        <text>Endonucleolytic cleavage to 5'-phosphomonoester.</text>
        <dbReference type="EC" id="3.1.26.3"/>
    </reaction>
</comment>
<dbReference type="HAMAP" id="MF_00104">
    <property type="entry name" value="RNase_III"/>
    <property type="match status" value="1"/>
</dbReference>
<comment type="cofactor">
    <cofactor evidence="15">
        <name>Mg(2+)</name>
        <dbReference type="ChEBI" id="CHEBI:18420"/>
    </cofactor>
</comment>
<dbReference type="OrthoDB" id="9805026at2"/>
<dbReference type="GO" id="GO:0042802">
    <property type="term" value="F:identical protein binding"/>
    <property type="evidence" value="ECO:0007669"/>
    <property type="project" value="UniProtKB-ARBA"/>
</dbReference>